<organism evidence="2 3">
    <name type="scientific">Venustampulla echinocandica</name>
    <dbReference type="NCBI Taxonomy" id="2656787"/>
    <lineage>
        <taxon>Eukaryota</taxon>
        <taxon>Fungi</taxon>
        <taxon>Dikarya</taxon>
        <taxon>Ascomycota</taxon>
        <taxon>Pezizomycotina</taxon>
        <taxon>Leotiomycetes</taxon>
        <taxon>Helotiales</taxon>
        <taxon>Pleuroascaceae</taxon>
        <taxon>Venustampulla</taxon>
    </lineage>
</organism>
<keyword evidence="3" id="KW-1185">Reference proteome</keyword>
<accession>A0A370TFT0</accession>
<feature type="compositionally biased region" description="Basic and acidic residues" evidence="1">
    <location>
        <begin position="91"/>
        <end position="102"/>
    </location>
</feature>
<feature type="compositionally biased region" description="Basic and acidic residues" evidence="1">
    <location>
        <begin position="323"/>
        <end position="335"/>
    </location>
</feature>
<dbReference type="AlphaFoldDB" id="A0A370TFT0"/>
<dbReference type="Pfam" id="PF04090">
    <property type="entry name" value="Rrn11"/>
    <property type="match status" value="1"/>
</dbReference>
<feature type="region of interest" description="Disordered" evidence="1">
    <location>
        <begin position="319"/>
        <end position="361"/>
    </location>
</feature>
<dbReference type="GO" id="GO:0001181">
    <property type="term" value="F:RNA polymerase I general transcription initiation factor activity"/>
    <property type="evidence" value="ECO:0007669"/>
    <property type="project" value="InterPro"/>
</dbReference>
<dbReference type="PANTHER" id="PTHR28244">
    <property type="entry name" value="RNA POLYMERASE I-SPECIFIC TRANSCRIPTION INITIATION FACTOR RRN11"/>
    <property type="match status" value="1"/>
</dbReference>
<sequence length="525" mass="60233">MSLFTLPLSAATQATTSRVNIPHGTSLPTRKRKRHRSLSPPSFEPYSHHTDNLHAASTNPLSLAPDEISQYRLAGLSLDEELPNQRGVNDWPHRGFPREKEFFTPPPKVKIREGKGKGKAVYASQDEGDGEEGQETRHTALVEEQRPRGHMLRIQHLSVLTAILHKSLLDGDIRRATRAYSLLLRAEFGGKALDIKSTGYWAIGAELLVRSLDRRRRRNIFFYESGYDSELDLDEEPPQEEGHAANEADTINKEKRWGTATGLSNAKSFYETLILQYPYKRQYHDYASALDVWPAMAACEIYGIQYEQRSALRKIKSSSFRYPSHEESEDERVTSDDEEGSPSLRTESSRHRRTRKRRERMEQVWSRRDNIRLDALTAAEGLASRMDEALNHTPFDRSHDMLHLRGMLALYIGDLSVPEMPDSINDDEDMSGDREHESIVDKRKRDRENIERLLLFRERVDHHKLGRQKRTKEWARARAFFDSSAREGGEAVALDTLDENADVDVDMDMDMDGEQEEDNLYDAGD</sequence>
<dbReference type="GO" id="GO:0017025">
    <property type="term" value="F:TBP-class protein binding"/>
    <property type="evidence" value="ECO:0007669"/>
    <property type="project" value="TreeGrafter"/>
</dbReference>
<dbReference type="GeneID" id="43600974"/>
<protein>
    <submittedName>
        <fullName evidence="2">Uncharacterized protein</fullName>
    </submittedName>
</protein>
<dbReference type="InterPro" id="IPR007224">
    <property type="entry name" value="TIF_Rrn11"/>
</dbReference>
<feature type="region of interest" description="Disordered" evidence="1">
    <location>
        <begin position="84"/>
        <end position="136"/>
    </location>
</feature>
<comment type="caution">
    <text evidence="2">The sequence shown here is derived from an EMBL/GenBank/DDBJ whole genome shotgun (WGS) entry which is preliminary data.</text>
</comment>
<dbReference type="STRING" id="2656787.A0A370TFT0"/>
<dbReference type="GO" id="GO:0070860">
    <property type="term" value="C:RNA polymerase I core factor complex"/>
    <property type="evidence" value="ECO:0007669"/>
    <property type="project" value="TreeGrafter"/>
</dbReference>
<reference evidence="2 3" key="1">
    <citation type="journal article" date="2018" name="IMA Fungus">
        <title>IMA Genome-F 9: Draft genome sequence of Annulohypoxylon stygium, Aspergillus mulundensis, Berkeleyomyces basicola (syn. Thielaviopsis basicola), Ceratocystis smalleyi, two Cercospora beticola strains, Coleophoma cylindrospora, Fusarium fracticaudum, Phialophora cf. hyalina, and Morchella septimelata.</title>
        <authorList>
            <person name="Wingfield B.D."/>
            <person name="Bills G.F."/>
            <person name="Dong Y."/>
            <person name="Huang W."/>
            <person name="Nel W.J."/>
            <person name="Swalarsk-Parry B.S."/>
            <person name="Vaghefi N."/>
            <person name="Wilken P.M."/>
            <person name="An Z."/>
            <person name="de Beer Z.W."/>
            <person name="De Vos L."/>
            <person name="Chen L."/>
            <person name="Duong T.A."/>
            <person name="Gao Y."/>
            <person name="Hammerbacher A."/>
            <person name="Kikkert J.R."/>
            <person name="Li Y."/>
            <person name="Li H."/>
            <person name="Li K."/>
            <person name="Li Q."/>
            <person name="Liu X."/>
            <person name="Ma X."/>
            <person name="Naidoo K."/>
            <person name="Pethybridge S.J."/>
            <person name="Sun J."/>
            <person name="Steenkamp E.T."/>
            <person name="van der Nest M.A."/>
            <person name="van Wyk S."/>
            <person name="Wingfield M.J."/>
            <person name="Xiong C."/>
            <person name="Yue Q."/>
            <person name="Zhang X."/>
        </authorList>
    </citation>
    <scope>NUCLEOTIDE SEQUENCE [LARGE SCALE GENOMIC DNA]</scope>
    <source>
        <strain evidence="2 3">BP 5553</strain>
    </source>
</reference>
<dbReference type="OrthoDB" id="10257049at2759"/>
<gene>
    <name evidence="2" type="ORF">BP5553_08125</name>
</gene>
<dbReference type="GO" id="GO:0042790">
    <property type="term" value="P:nucleolar large rRNA transcription by RNA polymerase I"/>
    <property type="evidence" value="ECO:0007669"/>
    <property type="project" value="TreeGrafter"/>
</dbReference>
<dbReference type="Proteomes" id="UP000254866">
    <property type="component" value="Unassembled WGS sequence"/>
</dbReference>
<dbReference type="PANTHER" id="PTHR28244:SF1">
    <property type="entry name" value="RNA POLYMERASE I-SPECIFIC TRANSCRIPTION INITIATION FACTOR RRN11"/>
    <property type="match status" value="1"/>
</dbReference>
<dbReference type="RefSeq" id="XP_031867039.1">
    <property type="nucleotide sequence ID" value="XM_032016748.1"/>
</dbReference>
<name>A0A370TFT0_9HELO</name>
<proteinExistence type="predicted"/>
<dbReference type="GO" id="GO:0001164">
    <property type="term" value="F:RNA polymerase I core promoter sequence-specific DNA binding"/>
    <property type="evidence" value="ECO:0007669"/>
    <property type="project" value="InterPro"/>
</dbReference>
<evidence type="ECO:0000313" key="3">
    <source>
        <dbReference type="Proteomes" id="UP000254866"/>
    </source>
</evidence>
<dbReference type="EMBL" id="NPIC01000008">
    <property type="protein sequence ID" value="RDL33757.1"/>
    <property type="molecule type" value="Genomic_DNA"/>
</dbReference>
<evidence type="ECO:0000313" key="2">
    <source>
        <dbReference type="EMBL" id="RDL33757.1"/>
    </source>
</evidence>
<feature type="region of interest" description="Disordered" evidence="1">
    <location>
        <begin position="15"/>
        <end position="61"/>
    </location>
</feature>
<dbReference type="InterPro" id="IPR053029">
    <property type="entry name" value="RNA_pol_I-specific_init_factor"/>
</dbReference>
<evidence type="ECO:0000256" key="1">
    <source>
        <dbReference type="SAM" id="MobiDB-lite"/>
    </source>
</evidence>